<gene>
    <name evidence="2" type="ORF">DW656_12645</name>
</gene>
<dbReference type="EMBL" id="QRHO01000019">
    <property type="protein sequence ID" value="RHF81923.1"/>
    <property type="molecule type" value="Genomic_DNA"/>
</dbReference>
<sequence length="170" mass="19556">MNTISSLFTRENINFSIAIISFILSVYNFAHEKLQNRMKLNITYKNHFIAEHDHKSITISLAFENLVKNPISISRIYLCVDDEKYDFYWIPQFVLRATRQTNGEVTDEINVHSIPLPFTIEGYGVVGGFFFTKAPQSVYDLENANTSLLVYSNKGIKTYPILMNNTSREG</sequence>
<feature type="transmembrane region" description="Helical" evidence="1">
    <location>
        <begin position="12"/>
        <end position="30"/>
    </location>
</feature>
<reference evidence="2 3" key="1">
    <citation type="submission" date="2018-08" db="EMBL/GenBank/DDBJ databases">
        <title>A genome reference for cultivated species of the human gut microbiota.</title>
        <authorList>
            <person name="Zou Y."/>
            <person name="Xue W."/>
            <person name="Luo G."/>
        </authorList>
    </citation>
    <scope>NUCLEOTIDE SEQUENCE [LARGE SCALE GENOMIC DNA]</scope>
    <source>
        <strain evidence="2 3">AM23-3</strain>
    </source>
</reference>
<comment type="caution">
    <text evidence="2">The sequence shown here is derived from an EMBL/GenBank/DDBJ whole genome shotgun (WGS) entry which is preliminary data.</text>
</comment>
<evidence type="ECO:0000256" key="1">
    <source>
        <dbReference type="SAM" id="Phobius"/>
    </source>
</evidence>
<dbReference type="RefSeq" id="WP_118199396.1">
    <property type="nucleotide sequence ID" value="NZ_QRHO01000019.1"/>
</dbReference>
<dbReference type="AlphaFoldDB" id="A0A3R6GE16"/>
<organism evidence="2 3">
    <name type="scientific">Coprococcus comes</name>
    <dbReference type="NCBI Taxonomy" id="410072"/>
    <lineage>
        <taxon>Bacteria</taxon>
        <taxon>Bacillati</taxon>
        <taxon>Bacillota</taxon>
        <taxon>Clostridia</taxon>
        <taxon>Lachnospirales</taxon>
        <taxon>Lachnospiraceae</taxon>
        <taxon>Coprococcus</taxon>
    </lineage>
</organism>
<proteinExistence type="predicted"/>
<keyword evidence="1" id="KW-0812">Transmembrane</keyword>
<name>A0A3R6GE16_9FIRM</name>
<dbReference type="Proteomes" id="UP000284579">
    <property type="component" value="Unassembled WGS sequence"/>
</dbReference>
<accession>A0A3R6GE16</accession>
<evidence type="ECO:0000313" key="3">
    <source>
        <dbReference type="Proteomes" id="UP000284579"/>
    </source>
</evidence>
<evidence type="ECO:0000313" key="2">
    <source>
        <dbReference type="EMBL" id="RHF81923.1"/>
    </source>
</evidence>
<keyword evidence="1" id="KW-1133">Transmembrane helix</keyword>
<protein>
    <submittedName>
        <fullName evidence="2">Uncharacterized protein</fullName>
    </submittedName>
</protein>
<keyword evidence="1" id="KW-0472">Membrane</keyword>